<feature type="transmembrane region" description="Helical" evidence="10">
    <location>
        <begin position="187"/>
        <end position="210"/>
    </location>
</feature>
<dbReference type="GO" id="GO:0005886">
    <property type="term" value="C:plasma membrane"/>
    <property type="evidence" value="ECO:0007669"/>
    <property type="project" value="TreeGrafter"/>
</dbReference>
<evidence type="ECO:0000256" key="6">
    <source>
        <dbReference type="ARBA" id="ARBA00022989"/>
    </source>
</evidence>
<keyword evidence="6 10" id="KW-1133">Transmembrane helix</keyword>
<feature type="transmembrane region" description="Helical" evidence="10">
    <location>
        <begin position="57"/>
        <end position="76"/>
    </location>
</feature>
<feature type="transmembrane region" description="Helical" evidence="10">
    <location>
        <begin position="230"/>
        <end position="249"/>
    </location>
</feature>
<dbReference type="InterPro" id="IPR001898">
    <property type="entry name" value="SLC13A/DASS"/>
</dbReference>
<sequence>MEKSVMKQAWNMSWDAHYKLKRLLKFSMPGGTSSVQKADKSSQVSTGTKKDPSYTPVQLTGLLLGPLMFALTLLFFYPEGLTDSGRAVLACTLWVAIWWITEAIPIPVTSLLPLVIMPVTKALEGGKVSAAYGDPIIFLFLGGFLIALAMEKWNLHKRIAVMIIMAIGTSPKRIVLGLMSATGFLSMWVSNTAAVMMMLPICTSIVYQVIKNAKEANIEEAKLKSFEKTMIFGVGFAGTIGGAATLIGTPPNIILAATIQKLYNVEISFAKWMFFATPIVVFLLIAVWYYLVTVAFPIKFKELPGGKAVIKEEAKRLGKISYEETIVLIIFLFTAFMWISRTFLWTDLIPGISDTMIAIFAGILFFLIPAKNKSGKLLSWDVSKELPWGILLLFGGGLAIAAGFKESGLATWMGEQLNGLAGLNLLVIIIIITTMVLFLTEITSNTATATMILPILAALATAMEVHPFAFMVPAAMAATYAFMLPVGTPPNAIIFATEKITIGEMVKSGFWANIIAVVLIVCGTYFLLPAIMDIQLDVFPADFKK</sequence>
<dbReference type="AlphaFoldDB" id="A0A917ANP1"/>
<evidence type="ECO:0000256" key="3">
    <source>
        <dbReference type="ARBA" id="ARBA00020150"/>
    </source>
</evidence>
<evidence type="ECO:0000313" key="11">
    <source>
        <dbReference type="EMBL" id="GGE62174.1"/>
    </source>
</evidence>
<evidence type="ECO:0000256" key="2">
    <source>
        <dbReference type="ARBA" id="ARBA00006772"/>
    </source>
</evidence>
<dbReference type="RefSeq" id="WP_188387354.1">
    <property type="nucleotide sequence ID" value="NZ_BMFK01000001.1"/>
</dbReference>
<feature type="transmembrane region" description="Helical" evidence="10">
    <location>
        <begin position="325"/>
        <end position="343"/>
    </location>
</feature>
<evidence type="ECO:0000313" key="12">
    <source>
        <dbReference type="Proteomes" id="UP000605259"/>
    </source>
</evidence>
<keyword evidence="4 10" id="KW-0812">Transmembrane</keyword>
<feature type="transmembrane region" description="Helical" evidence="10">
    <location>
        <begin position="349"/>
        <end position="368"/>
    </location>
</feature>
<evidence type="ECO:0000256" key="10">
    <source>
        <dbReference type="SAM" id="Phobius"/>
    </source>
</evidence>
<dbReference type="PANTHER" id="PTHR10283:SF82">
    <property type="entry name" value="SOLUTE CARRIER FAMILY 13 MEMBER 2"/>
    <property type="match status" value="1"/>
</dbReference>
<feature type="transmembrane region" description="Helical" evidence="10">
    <location>
        <begin position="509"/>
        <end position="528"/>
    </location>
</feature>
<dbReference type="Proteomes" id="UP000605259">
    <property type="component" value="Unassembled WGS sequence"/>
</dbReference>
<dbReference type="EMBL" id="BMFK01000001">
    <property type="protein sequence ID" value="GGE62174.1"/>
    <property type="molecule type" value="Genomic_DNA"/>
</dbReference>
<feature type="transmembrane region" description="Helical" evidence="10">
    <location>
        <begin position="451"/>
        <end position="471"/>
    </location>
</feature>
<feature type="compositionally biased region" description="Polar residues" evidence="9">
    <location>
        <begin position="31"/>
        <end position="47"/>
    </location>
</feature>
<keyword evidence="12" id="KW-1185">Reference proteome</keyword>
<evidence type="ECO:0000256" key="4">
    <source>
        <dbReference type="ARBA" id="ARBA00022692"/>
    </source>
</evidence>
<dbReference type="NCBIfam" id="TIGR00785">
    <property type="entry name" value="dass"/>
    <property type="match status" value="1"/>
</dbReference>
<dbReference type="GO" id="GO:0015293">
    <property type="term" value="F:symporter activity"/>
    <property type="evidence" value="ECO:0007669"/>
    <property type="project" value="UniProtKB-KW"/>
</dbReference>
<feature type="transmembrane region" description="Helical" evidence="10">
    <location>
        <begin position="477"/>
        <end position="497"/>
    </location>
</feature>
<feature type="transmembrane region" description="Helical" evidence="10">
    <location>
        <begin position="388"/>
        <end position="405"/>
    </location>
</feature>
<evidence type="ECO:0000256" key="8">
    <source>
        <dbReference type="ARBA" id="ARBA00031174"/>
    </source>
</evidence>
<gene>
    <name evidence="11" type="primary">sdcS</name>
    <name evidence="11" type="ORF">GCM10007140_10530</name>
</gene>
<dbReference type="PANTHER" id="PTHR10283">
    <property type="entry name" value="SOLUTE CARRIER FAMILY 13 MEMBER"/>
    <property type="match status" value="1"/>
</dbReference>
<name>A0A917ANP1_9BACI</name>
<feature type="transmembrane region" description="Helical" evidence="10">
    <location>
        <begin position="128"/>
        <end position="148"/>
    </location>
</feature>
<reference evidence="11" key="2">
    <citation type="submission" date="2020-09" db="EMBL/GenBank/DDBJ databases">
        <authorList>
            <person name="Sun Q."/>
            <person name="Zhou Y."/>
        </authorList>
    </citation>
    <scope>NUCLEOTIDE SEQUENCE</scope>
    <source>
        <strain evidence="11">CGMCC 1.12698</strain>
    </source>
</reference>
<evidence type="ECO:0000256" key="5">
    <source>
        <dbReference type="ARBA" id="ARBA00022847"/>
    </source>
</evidence>
<comment type="similarity">
    <text evidence="2">Belongs to the SLC13A/DASS transporter (TC 2.A.47) family. NADC subfamily.</text>
</comment>
<keyword evidence="5" id="KW-0813">Transport</keyword>
<evidence type="ECO:0000256" key="1">
    <source>
        <dbReference type="ARBA" id="ARBA00004141"/>
    </source>
</evidence>
<comment type="caution">
    <text evidence="11">The sequence shown here is derived from an EMBL/GenBank/DDBJ whole genome shotgun (WGS) entry which is preliminary data.</text>
</comment>
<evidence type="ECO:0000256" key="7">
    <source>
        <dbReference type="ARBA" id="ARBA00023136"/>
    </source>
</evidence>
<dbReference type="CDD" id="cd01115">
    <property type="entry name" value="SLC13_permease"/>
    <property type="match status" value="1"/>
</dbReference>
<keyword evidence="7 10" id="KW-0472">Membrane</keyword>
<reference evidence="11" key="1">
    <citation type="journal article" date="2014" name="Int. J. Syst. Evol. Microbiol.">
        <title>Complete genome sequence of Corynebacterium casei LMG S-19264T (=DSM 44701T), isolated from a smear-ripened cheese.</title>
        <authorList>
            <consortium name="US DOE Joint Genome Institute (JGI-PGF)"/>
            <person name="Walter F."/>
            <person name="Albersmeier A."/>
            <person name="Kalinowski J."/>
            <person name="Ruckert C."/>
        </authorList>
    </citation>
    <scope>NUCLEOTIDE SEQUENCE</scope>
    <source>
        <strain evidence="11">CGMCC 1.12698</strain>
    </source>
</reference>
<dbReference type="GO" id="GO:0008514">
    <property type="term" value="F:organic anion transmembrane transporter activity"/>
    <property type="evidence" value="ECO:0007669"/>
    <property type="project" value="UniProtKB-ARBA"/>
</dbReference>
<evidence type="ECO:0000256" key="9">
    <source>
        <dbReference type="SAM" id="MobiDB-lite"/>
    </source>
</evidence>
<dbReference type="Pfam" id="PF00939">
    <property type="entry name" value="Na_sulph_symp"/>
    <property type="match status" value="1"/>
</dbReference>
<feature type="region of interest" description="Disordered" evidence="9">
    <location>
        <begin position="31"/>
        <end position="53"/>
    </location>
</feature>
<keyword evidence="5" id="KW-0769">Symport</keyword>
<protein>
    <recommendedName>
        <fullName evidence="3">Sodium-dependent dicarboxylate transporter SdcS</fullName>
    </recommendedName>
    <alternativeName>
        <fullName evidence="8">Na(+)/dicarboxylate symporter</fullName>
    </alternativeName>
</protein>
<accession>A0A917ANP1</accession>
<proteinExistence type="inferred from homology"/>
<comment type="subcellular location">
    <subcellularLocation>
        <location evidence="1">Membrane</location>
        <topology evidence="1">Multi-pass membrane protein</topology>
    </subcellularLocation>
</comment>
<organism evidence="11 12">
    <name type="scientific">Priestia taiwanensis</name>
    <dbReference type="NCBI Taxonomy" id="1347902"/>
    <lineage>
        <taxon>Bacteria</taxon>
        <taxon>Bacillati</taxon>
        <taxon>Bacillota</taxon>
        <taxon>Bacilli</taxon>
        <taxon>Bacillales</taxon>
        <taxon>Bacillaceae</taxon>
        <taxon>Priestia</taxon>
    </lineage>
</organism>
<feature type="transmembrane region" description="Helical" evidence="10">
    <location>
        <begin position="269"/>
        <end position="291"/>
    </location>
</feature>
<feature type="transmembrane region" description="Helical" evidence="10">
    <location>
        <begin position="417"/>
        <end position="439"/>
    </location>
</feature>
<dbReference type="GO" id="GO:1905039">
    <property type="term" value="P:carboxylic acid transmembrane transport"/>
    <property type="evidence" value="ECO:0007669"/>
    <property type="project" value="UniProtKB-ARBA"/>
</dbReference>
<feature type="transmembrane region" description="Helical" evidence="10">
    <location>
        <begin position="88"/>
        <end position="108"/>
    </location>
</feature>